<evidence type="ECO:0000259" key="3">
    <source>
        <dbReference type="Pfam" id="PF24866"/>
    </source>
</evidence>
<dbReference type="PANTHER" id="PTHR42091:SF1">
    <property type="entry name" value="CONSERVED GLYCINE-RICH PROTEIN (AFU_ORTHOLOGUE AFUA_7G02440)"/>
    <property type="match status" value="1"/>
</dbReference>
<keyword evidence="2" id="KW-0472">Membrane</keyword>
<dbReference type="AlphaFoldDB" id="A0A9P7U5Y6"/>
<feature type="transmembrane region" description="Helical" evidence="2">
    <location>
        <begin position="328"/>
        <end position="347"/>
    </location>
</feature>
<accession>A0A9P7U5Y6</accession>
<dbReference type="InterPro" id="IPR056634">
    <property type="entry name" value="DUF7732"/>
</dbReference>
<dbReference type="Proteomes" id="UP000707071">
    <property type="component" value="Unassembled WGS sequence"/>
</dbReference>
<dbReference type="EMBL" id="SRRH01000203">
    <property type="protein sequence ID" value="KAG6295043.1"/>
    <property type="molecule type" value="Genomic_DNA"/>
</dbReference>
<evidence type="ECO:0000313" key="5">
    <source>
        <dbReference type="Proteomes" id="UP000707071"/>
    </source>
</evidence>
<feature type="region of interest" description="Disordered" evidence="1">
    <location>
        <begin position="125"/>
        <end position="182"/>
    </location>
</feature>
<keyword evidence="5" id="KW-1185">Reference proteome</keyword>
<dbReference type="Pfam" id="PF24866">
    <property type="entry name" value="DUF7732"/>
    <property type="match status" value="1"/>
</dbReference>
<name>A0A9P7U5Y6_9HYPO</name>
<evidence type="ECO:0000256" key="2">
    <source>
        <dbReference type="SAM" id="Phobius"/>
    </source>
</evidence>
<keyword evidence="2" id="KW-1133">Transmembrane helix</keyword>
<reference evidence="4 5" key="1">
    <citation type="journal article" date="2020" name="bioRxiv">
        <title>Whole genome comparisons of ergot fungi reveals the divergence and evolution of species within the genus Claviceps are the result of varying mechanisms driving genome evolution and host range expansion.</title>
        <authorList>
            <person name="Wyka S.A."/>
            <person name="Mondo S.J."/>
            <person name="Liu M."/>
            <person name="Dettman J."/>
            <person name="Nalam V."/>
            <person name="Broders K.D."/>
        </authorList>
    </citation>
    <scope>NUCLEOTIDE SEQUENCE [LARGE SCALE GENOMIC DNA]</scope>
    <source>
        <strain evidence="4 5">Clav52</strain>
    </source>
</reference>
<evidence type="ECO:0000256" key="1">
    <source>
        <dbReference type="SAM" id="MobiDB-lite"/>
    </source>
</evidence>
<organism evidence="4 5">
    <name type="scientific">Claviceps aff. purpurea</name>
    <dbReference type="NCBI Taxonomy" id="1967640"/>
    <lineage>
        <taxon>Eukaryota</taxon>
        <taxon>Fungi</taxon>
        <taxon>Dikarya</taxon>
        <taxon>Ascomycota</taxon>
        <taxon>Pezizomycotina</taxon>
        <taxon>Sordariomycetes</taxon>
        <taxon>Hypocreomycetidae</taxon>
        <taxon>Hypocreales</taxon>
        <taxon>Clavicipitaceae</taxon>
        <taxon>Claviceps</taxon>
    </lineage>
</organism>
<keyword evidence="2" id="KW-0812">Transmembrane</keyword>
<proteinExistence type="predicted"/>
<gene>
    <name evidence="4" type="ORF">E4U09_002390</name>
</gene>
<sequence length="348" mass="35784">MDDTIHRTPYSGVRYTTVTTDLEKYFRHRSACECLVFRLYAFAQRAPVLSHFNVPTRLKDDSPASTRQAKHPVSSHSATPHVKMRFDVTFVIATLLSGAAAGVIDPQLQAHANIDVVARDDNDLFKRKGGGGGGGGRGGGGGGSSSGGRSGSGSGSSSGSGGSRGNTGSGSNFGGSSRGGTGPPRAYGGGGYYGGGAARPYRSGLGTAAGVGALAFGAGALAFWPGTWYHGANLYPHRNDFQFFNSTTQRNERLPVVCGCAQYEECGCDENPTTLKELVGNGTYDGLNKSLINVGDYNGRKTLLVNGTLPNGTTVDGPDSPAMGMGGLANAAGIWSLTALVVVAGFLV</sequence>
<feature type="transmembrane region" description="Helical" evidence="2">
    <location>
        <begin position="205"/>
        <end position="224"/>
    </location>
</feature>
<dbReference type="PANTHER" id="PTHR42091">
    <property type="entry name" value="CONSERVED GLYCINE-RICH PROTEIN (AFU_ORTHOLOGUE AFUA_7G02440)"/>
    <property type="match status" value="1"/>
</dbReference>
<feature type="domain" description="DUF7732" evidence="3">
    <location>
        <begin position="192"/>
        <end position="313"/>
    </location>
</feature>
<comment type="caution">
    <text evidence="4">The sequence shown here is derived from an EMBL/GenBank/DDBJ whole genome shotgun (WGS) entry which is preliminary data.</text>
</comment>
<evidence type="ECO:0000313" key="4">
    <source>
        <dbReference type="EMBL" id="KAG6295043.1"/>
    </source>
</evidence>
<protein>
    <recommendedName>
        <fullName evidence="3">DUF7732 domain-containing protein</fullName>
    </recommendedName>
</protein>
<feature type="compositionally biased region" description="Gly residues" evidence="1">
    <location>
        <begin position="130"/>
        <end position="182"/>
    </location>
</feature>